<evidence type="ECO:0000313" key="3">
    <source>
        <dbReference type="EMBL" id="KAL0068063.1"/>
    </source>
</evidence>
<keyword evidence="4" id="KW-1185">Reference proteome</keyword>
<dbReference type="PANTHER" id="PTHR46910">
    <property type="entry name" value="TRANSCRIPTION FACTOR PDR1"/>
    <property type="match status" value="1"/>
</dbReference>
<reference evidence="3 4" key="1">
    <citation type="submission" date="2024-05" db="EMBL/GenBank/DDBJ databases">
        <title>A draft genome resource for the thread blight pathogen Marasmius tenuissimus strain MS-2.</title>
        <authorList>
            <person name="Yulfo-Soto G.E."/>
            <person name="Baruah I.K."/>
            <person name="Amoako-Attah I."/>
            <person name="Bukari Y."/>
            <person name="Meinhardt L.W."/>
            <person name="Bailey B.A."/>
            <person name="Cohen S.P."/>
        </authorList>
    </citation>
    <scope>NUCLEOTIDE SEQUENCE [LARGE SCALE GENOMIC DNA]</scope>
    <source>
        <strain evidence="3 4">MS-2</strain>
    </source>
</reference>
<feature type="region of interest" description="Disordered" evidence="2">
    <location>
        <begin position="545"/>
        <end position="599"/>
    </location>
</feature>
<proteinExistence type="predicted"/>
<feature type="region of interest" description="Disordered" evidence="2">
    <location>
        <begin position="1318"/>
        <end position="1338"/>
    </location>
</feature>
<name>A0ABR3A3A3_9AGAR</name>
<feature type="region of interest" description="Disordered" evidence="2">
    <location>
        <begin position="615"/>
        <end position="654"/>
    </location>
</feature>
<protein>
    <submittedName>
        <fullName evidence="3">Gypsy retrotransposon integrase-like protein 1</fullName>
    </submittedName>
</protein>
<comment type="caution">
    <text evidence="3">The sequence shown here is derived from an EMBL/GenBank/DDBJ whole genome shotgun (WGS) entry which is preliminary data.</text>
</comment>
<evidence type="ECO:0000256" key="2">
    <source>
        <dbReference type="SAM" id="MobiDB-lite"/>
    </source>
</evidence>
<dbReference type="EMBL" id="JBBXMP010000021">
    <property type="protein sequence ID" value="KAL0068063.1"/>
    <property type="molecule type" value="Genomic_DNA"/>
</dbReference>
<feature type="compositionally biased region" description="Low complexity" evidence="2">
    <location>
        <begin position="641"/>
        <end position="651"/>
    </location>
</feature>
<accession>A0ABR3A3A3</accession>
<dbReference type="CDD" id="cd12148">
    <property type="entry name" value="fungal_TF_MHR"/>
    <property type="match status" value="1"/>
</dbReference>
<dbReference type="InterPro" id="IPR050987">
    <property type="entry name" value="AtrR-like"/>
</dbReference>
<feature type="compositionally biased region" description="Polar residues" evidence="2">
    <location>
        <begin position="1117"/>
        <end position="1126"/>
    </location>
</feature>
<gene>
    <name evidence="3" type="primary">GIN1_26</name>
    <name evidence="3" type="ORF">AAF712_004967</name>
</gene>
<keyword evidence="1" id="KW-0539">Nucleus</keyword>
<feature type="region of interest" description="Disordered" evidence="2">
    <location>
        <begin position="1095"/>
        <end position="1129"/>
    </location>
</feature>
<feature type="region of interest" description="Disordered" evidence="2">
    <location>
        <begin position="1186"/>
        <end position="1208"/>
    </location>
</feature>
<dbReference type="PANTHER" id="PTHR46910:SF38">
    <property type="entry name" value="ZN(2)-C6 FUNGAL-TYPE DOMAIN-CONTAINING PROTEIN"/>
    <property type="match status" value="1"/>
</dbReference>
<feature type="compositionally biased region" description="Basic and acidic residues" evidence="2">
    <location>
        <begin position="1105"/>
        <end position="1116"/>
    </location>
</feature>
<evidence type="ECO:0000256" key="1">
    <source>
        <dbReference type="ARBA" id="ARBA00023242"/>
    </source>
</evidence>
<evidence type="ECO:0000313" key="4">
    <source>
        <dbReference type="Proteomes" id="UP001437256"/>
    </source>
</evidence>
<dbReference type="Proteomes" id="UP001437256">
    <property type="component" value="Unassembled WGS sequence"/>
</dbReference>
<organism evidence="3 4">
    <name type="scientific">Marasmius tenuissimus</name>
    <dbReference type="NCBI Taxonomy" id="585030"/>
    <lineage>
        <taxon>Eukaryota</taxon>
        <taxon>Fungi</taxon>
        <taxon>Dikarya</taxon>
        <taxon>Basidiomycota</taxon>
        <taxon>Agaricomycotina</taxon>
        <taxon>Agaricomycetes</taxon>
        <taxon>Agaricomycetidae</taxon>
        <taxon>Agaricales</taxon>
        <taxon>Marasmiineae</taxon>
        <taxon>Marasmiaceae</taxon>
        <taxon>Marasmius</taxon>
    </lineage>
</organism>
<sequence>MRTDTLPYDRELVAIYVALDIATESEKVEEKERVVHDSLATLLTGSDNDARVAAVVRGHNERDSSSVLLMTSLSKDTVITNHPNSDFVEYSNTLVELLRSYAQNLHNELILKKLVKHIYKHRCAALKHHARSLLAAFPKGDCPVKLYSSEEKWPPLRKSLSRPLANIVRQLHGKEELHSLAFEEPNFLVLREETLASPLLLIHWVVAAIIQDRNADVSEEGHVHDCCALLKEIIEAVPSRYWYLEAVGDYLYECYTDVYLNTDWNISVESPSELDPAVSIFLKGIASFYKYEAARRALVMHPFCQRTQAPVKLVFVELERQDSIKPSPEALGLLMKSWGLPSAMDKYLPSAESTTYIPHCTAAAMAAYAYSRTDTDAARPSRSPPPESLQRFYSGISGLADWALTIGTSNACCQACSLLRGTLERTFGIEFNIASMGHSEWSPWWAPGWLSDHILRQMQPFLLQLLRDFLERLDPGDSSSSDGDSPVLESPTEEALDINFAAFSIDAPCDPERPPGKENTEETLLILKELANRVAYLEEQSEAHKKRMRGWRSLATDSESSAASGPPRPPINTYFSPAYTPTHVESGIGREEKDNDSSTADLVKAVVNQLAISTGPDASCSQTEDLEQHSRDSESNTVPWSGTSTSGPGTSNDVAVWERTRVRKHAGSSKSEEGWQVMAGTQDPSNSLMYHRYTFPPPDLLPTLISLYFTHVHPIYPVLHKAIFEQSVKEGLQHRDVFFSSALLAVCALGSRYCSDFRVLEDNDGIDGYRGFNNRSNGRSKSRISAGWKWFRQIRLTRLELGTKPSFFDLPLPLECDDEYWIWKMQGEANHGNVGLEFKQPEDKPSKMSYWVTLLKLLDIMGFAHKTLYAVRKNEMWTRSGTTEAEWNERIVSEIDGLLNTWIDNVPAHLKWNPNRYHYPGYDPNEPNPFFNQSTVIYVTYYWAQIFVHKPFLSATLNPVSPPTATTATPGEGQAPEWRFPSAAICTNAARSIISLAEIAYSRECERQGDECRPPLSALINTVISSATILFVNVWRQCRPGVKDRSTSNVLRDLGDVHRCTEILRKWERMSQSSGRCCDILTGLLHTYGLSSSSMGPHLARGMPRARDENDEREQISDANYNSSGEAQHPHLTGMMAAHSHSITGSRRAYNSNLVAPQFSLPGYQGGESSGSVPDYATLHQVHDSGAQHHPLHQPQSRPPPIPQNPQEDQFSLLLGSEELGGLVGSRSHRSFVHDYGLGNNTSEMSRPTHSGMNPHPHQDEIPPWYSGRGYAASASGSSLAANSVQGLDHPDSYMQGLAYSASGEMGPGRFDSYGIQAQAPEGGFPANEHGPASYNGLNLPTVDLDEVLRSQSFGSFFSQLQSQGPS</sequence>